<dbReference type="InterPro" id="IPR032466">
    <property type="entry name" value="Metal_Hydrolase"/>
</dbReference>
<evidence type="ECO:0000256" key="3">
    <source>
        <dbReference type="ARBA" id="ARBA00011881"/>
    </source>
</evidence>
<evidence type="ECO:0000256" key="7">
    <source>
        <dbReference type="ARBA" id="ARBA00036696"/>
    </source>
</evidence>
<protein>
    <recommendedName>
        <fullName evidence="8">dihydropyrimidinase</fullName>
        <ecNumber evidence="8">3.5.2.2</ecNumber>
    </recommendedName>
</protein>
<sequence>MPESSGVPLLIKGGRVVNDDCMFDADVVVENGIITHVGKDLSAPAGARTIDATGKLVIPGGIDPHTHLQLPVMGTVTVDDFYIGTKAALSGGTTMVIDFIVPDGKESLVTAYDRWRGWADPKVCCDYSLSCAVTKWDDNTAKEMATLTHDKGVNSFKFYMAYKNMIMIRDDDMYQAFIECRKLGATARVHAENGDVIWEKQQELLKLGITGPEGHTQSRPEELEAEATNRACVLAGQANCPLYVVHVTTKGAAETIALHRLKGTIVIGEATAAALSIDGHNLYHSCWLHAASHVSSPPLSQDPTTPAYLMDLFACGQLQLTGSDNCTYSTEQRKIGKGDFTKIPNGVNGLEDRMSIVWEKGVHSGKLDPMRFVAITSTAAAKIFNIYPKKGRIAVGSDADIVVWDPSATRTISAKTHHQAVDFNIFEGMEVHGVPLCTITRGVVAWENGELKAVKGSGRFVPLPTHSPAVFGSNEQRSIMLAPRKVKRDDD</sequence>
<dbReference type="FunFam" id="3.20.20.140:FF:000001">
    <property type="entry name" value="Dihydropyrimidinase like 3"/>
    <property type="match status" value="1"/>
</dbReference>
<dbReference type="GO" id="GO:0005829">
    <property type="term" value="C:cytosol"/>
    <property type="evidence" value="ECO:0007669"/>
    <property type="project" value="TreeGrafter"/>
</dbReference>
<evidence type="ECO:0000256" key="2">
    <source>
        <dbReference type="ARBA" id="ARBA00008829"/>
    </source>
</evidence>
<dbReference type="CDD" id="cd01314">
    <property type="entry name" value="D-HYD"/>
    <property type="match status" value="1"/>
</dbReference>
<evidence type="ECO:0000256" key="8">
    <source>
        <dbReference type="ARBA" id="ARBA00039113"/>
    </source>
</evidence>
<dbReference type="InterPro" id="IPR006680">
    <property type="entry name" value="Amidohydro-rel"/>
</dbReference>
<dbReference type="WBParaSite" id="PSAMB.scaffold187size67947.g3067.t1">
    <property type="protein sequence ID" value="PSAMB.scaffold187size67947.g3067.t1"/>
    <property type="gene ID" value="PSAMB.scaffold187size67947.g3067"/>
</dbReference>
<proteinExistence type="inferred from homology"/>
<comment type="similarity">
    <text evidence="2">Belongs to the metallo-dependent hydrolases superfamily. Hydantoinase/dihydropyrimidinase family.</text>
</comment>
<reference evidence="12" key="1">
    <citation type="submission" date="2022-11" db="UniProtKB">
        <authorList>
            <consortium name="WormBaseParasite"/>
        </authorList>
    </citation>
    <scope>IDENTIFICATION</scope>
</reference>
<comment type="catalytic activity">
    <reaction evidence="7">
        <text>5,6-dihydrouracil + H2O = 3-(carbamoylamino)propanoate + H(+)</text>
        <dbReference type="Rhea" id="RHEA:16121"/>
        <dbReference type="ChEBI" id="CHEBI:11892"/>
        <dbReference type="ChEBI" id="CHEBI:15377"/>
        <dbReference type="ChEBI" id="CHEBI:15378"/>
        <dbReference type="ChEBI" id="CHEBI:15901"/>
        <dbReference type="EC" id="3.5.2.2"/>
    </reaction>
</comment>
<evidence type="ECO:0000256" key="1">
    <source>
        <dbReference type="ARBA" id="ARBA00001947"/>
    </source>
</evidence>
<dbReference type="NCBIfam" id="TIGR02033">
    <property type="entry name" value="D-hydantoinase"/>
    <property type="match status" value="1"/>
</dbReference>
<feature type="modified residue" description="N6-carboxylysine" evidence="9">
    <location>
        <position position="157"/>
    </location>
</feature>
<comment type="PTM">
    <text evidence="9">Carbamylation allows a single lysine to coordinate two divalent metal cations.</text>
</comment>
<evidence type="ECO:0000256" key="9">
    <source>
        <dbReference type="PIRSR" id="PIRSR611778-50"/>
    </source>
</evidence>
<dbReference type="InterPro" id="IPR050378">
    <property type="entry name" value="Metallo-dep_Hydrolases_sf"/>
</dbReference>
<dbReference type="Gene3D" id="2.30.40.10">
    <property type="entry name" value="Urease, subunit C, domain 1"/>
    <property type="match status" value="1"/>
</dbReference>
<dbReference type="GO" id="GO:0006208">
    <property type="term" value="P:pyrimidine nucleobase catabolic process"/>
    <property type="evidence" value="ECO:0007669"/>
    <property type="project" value="TreeGrafter"/>
</dbReference>
<keyword evidence="4" id="KW-0479">Metal-binding</keyword>
<dbReference type="Gene3D" id="3.20.20.140">
    <property type="entry name" value="Metal-dependent hydrolases"/>
    <property type="match status" value="1"/>
</dbReference>
<dbReference type="Pfam" id="PF01979">
    <property type="entry name" value="Amidohydro_1"/>
    <property type="match status" value="1"/>
</dbReference>
<comment type="cofactor">
    <cofactor evidence="1">
        <name>Zn(2+)</name>
        <dbReference type="ChEBI" id="CHEBI:29105"/>
    </cofactor>
</comment>
<dbReference type="SUPFAM" id="SSF51338">
    <property type="entry name" value="Composite domain of metallo-dependent hydrolases"/>
    <property type="match status" value="2"/>
</dbReference>
<evidence type="ECO:0000256" key="5">
    <source>
        <dbReference type="ARBA" id="ARBA00022801"/>
    </source>
</evidence>
<dbReference type="SUPFAM" id="SSF51556">
    <property type="entry name" value="Metallo-dependent hydrolases"/>
    <property type="match status" value="1"/>
</dbReference>
<keyword evidence="11" id="KW-1185">Reference proteome</keyword>
<evidence type="ECO:0000259" key="10">
    <source>
        <dbReference type="Pfam" id="PF01979"/>
    </source>
</evidence>
<feature type="domain" description="Amidohydrolase-related" evidence="10">
    <location>
        <begin position="56"/>
        <end position="442"/>
    </location>
</feature>
<dbReference type="Proteomes" id="UP000887566">
    <property type="component" value="Unplaced"/>
</dbReference>
<dbReference type="GO" id="GO:0004157">
    <property type="term" value="F:dihydropyrimidinase activity"/>
    <property type="evidence" value="ECO:0007669"/>
    <property type="project" value="UniProtKB-EC"/>
</dbReference>
<name>A0A914VEJ6_9BILA</name>
<dbReference type="PANTHER" id="PTHR11647">
    <property type="entry name" value="HYDRANTOINASE/DIHYDROPYRIMIDINASE FAMILY MEMBER"/>
    <property type="match status" value="1"/>
</dbReference>
<evidence type="ECO:0000313" key="12">
    <source>
        <dbReference type="WBParaSite" id="PSAMB.scaffold187size67947.g3067.t1"/>
    </source>
</evidence>
<evidence type="ECO:0000256" key="4">
    <source>
        <dbReference type="ARBA" id="ARBA00022723"/>
    </source>
</evidence>
<organism evidence="11 12">
    <name type="scientific">Plectus sambesii</name>
    <dbReference type="NCBI Taxonomy" id="2011161"/>
    <lineage>
        <taxon>Eukaryota</taxon>
        <taxon>Metazoa</taxon>
        <taxon>Ecdysozoa</taxon>
        <taxon>Nematoda</taxon>
        <taxon>Chromadorea</taxon>
        <taxon>Plectida</taxon>
        <taxon>Plectina</taxon>
        <taxon>Plectoidea</taxon>
        <taxon>Plectidae</taxon>
        <taxon>Plectus</taxon>
    </lineage>
</organism>
<comment type="subunit">
    <text evidence="3">Homotetramer.</text>
</comment>
<accession>A0A914VEJ6</accession>
<evidence type="ECO:0000313" key="11">
    <source>
        <dbReference type="Proteomes" id="UP000887566"/>
    </source>
</evidence>
<dbReference type="InterPro" id="IPR011059">
    <property type="entry name" value="Metal-dep_hydrolase_composite"/>
</dbReference>
<keyword evidence="6" id="KW-0862">Zinc</keyword>
<evidence type="ECO:0000256" key="6">
    <source>
        <dbReference type="ARBA" id="ARBA00022833"/>
    </source>
</evidence>
<dbReference type="PANTHER" id="PTHR11647:SF1">
    <property type="entry name" value="COLLAPSIN RESPONSE MEDIATOR PROTEIN"/>
    <property type="match status" value="1"/>
</dbReference>
<dbReference type="GO" id="GO:0046872">
    <property type="term" value="F:metal ion binding"/>
    <property type="evidence" value="ECO:0007669"/>
    <property type="project" value="UniProtKB-KW"/>
</dbReference>
<dbReference type="AlphaFoldDB" id="A0A914VEJ6"/>
<dbReference type="InterPro" id="IPR011778">
    <property type="entry name" value="Hydantoinase/dihydroPyrase"/>
</dbReference>
<keyword evidence="5" id="KW-0378">Hydrolase</keyword>
<dbReference type="EC" id="3.5.2.2" evidence="8"/>